<dbReference type="GO" id="GO:0003677">
    <property type="term" value="F:DNA binding"/>
    <property type="evidence" value="ECO:0007669"/>
    <property type="project" value="InterPro"/>
</dbReference>
<dbReference type="AlphaFoldDB" id="A0A1G8EIN0"/>
<dbReference type="Proteomes" id="UP000198956">
    <property type="component" value="Unassembled WGS sequence"/>
</dbReference>
<evidence type="ECO:0000313" key="3">
    <source>
        <dbReference type="Proteomes" id="UP000198956"/>
    </source>
</evidence>
<dbReference type="Pfam" id="PF01381">
    <property type="entry name" value="HTH_3"/>
    <property type="match status" value="1"/>
</dbReference>
<dbReference type="InterPro" id="IPR010982">
    <property type="entry name" value="Lambda_DNA-bd_dom_sf"/>
</dbReference>
<dbReference type="PROSITE" id="PS50943">
    <property type="entry name" value="HTH_CROC1"/>
    <property type="match status" value="1"/>
</dbReference>
<reference evidence="2 3" key="1">
    <citation type="submission" date="2016-10" db="EMBL/GenBank/DDBJ databases">
        <authorList>
            <person name="de Groot N.N."/>
        </authorList>
    </citation>
    <scope>NUCLEOTIDE SEQUENCE [LARGE SCALE GENOMIC DNA]</scope>
    <source>
        <strain evidence="2 3">L 420-91</strain>
    </source>
</reference>
<dbReference type="RefSeq" id="WP_254778350.1">
    <property type="nucleotide sequence ID" value="NZ_FNDE01000044.1"/>
</dbReference>
<evidence type="ECO:0000259" key="1">
    <source>
        <dbReference type="PROSITE" id="PS50943"/>
    </source>
</evidence>
<protein>
    <submittedName>
        <fullName evidence="2">Helix-turn-helix domain-containing protein</fullName>
    </submittedName>
</protein>
<dbReference type="InterPro" id="IPR001387">
    <property type="entry name" value="Cro/C1-type_HTH"/>
</dbReference>
<dbReference type="SUPFAM" id="SSF47413">
    <property type="entry name" value="lambda repressor-like DNA-binding domains"/>
    <property type="match status" value="1"/>
</dbReference>
<proteinExistence type="predicted"/>
<name>A0A1G8EIN0_ANETH</name>
<dbReference type="CDD" id="cd00093">
    <property type="entry name" value="HTH_XRE"/>
    <property type="match status" value="1"/>
</dbReference>
<dbReference type="Gene3D" id="1.10.260.40">
    <property type="entry name" value="lambda repressor-like DNA-binding domains"/>
    <property type="match status" value="1"/>
</dbReference>
<dbReference type="EMBL" id="FNDE01000044">
    <property type="protein sequence ID" value="SDH69716.1"/>
    <property type="molecule type" value="Genomic_DNA"/>
</dbReference>
<feature type="domain" description="HTH cro/C1-type" evidence="1">
    <location>
        <begin position="7"/>
        <end position="43"/>
    </location>
</feature>
<organism evidence="2 3">
    <name type="scientific">Aneurinibacillus thermoaerophilus</name>
    <dbReference type="NCBI Taxonomy" id="143495"/>
    <lineage>
        <taxon>Bacteria</taxon>
        <taxon>Bacillati</taxon>
        <taxon>Bacillota</taxon>
        <taxon>Bacilli</taxon>
        <taxon>Bacillales</taxon>
        <taxon>Paenibacillaceae</taxon>
        <taxon>Aneurinibacillus group</taxon>
        <taxon>Aneurinibacillus</taxon>
    </lineage>
</organism>
<evidence type="ECO:0000313" key="2">
    <source>
        <dbReference type="EMBL" id="SDH69716.1"/>
    </source>
</evidence>
<sequence length="171" mass="19470">MALGERLKEARDAAEMTQLEFGFEINMSRSAIGMIEIDKRKLPREVTKKAVEVLDDGFFAMAAAEEAVGYSWVPKLDGENVDLHRASVTMKTQEELHEALEAIRRVCVANHPRSMDKYSRAELKESLLQVVDAIVALSTYAAVICREYGLSWVKLWRDHRKKLKERGYVKA</sequence>
<dbReference type="SMART" id="SM00530">
    <property type="entry name" value="HTH_XRE"/>
    <property type="match status" value="1"/>
</dbReference>
<gene>
    <name evidence="2" type="ORF">SAMN04489735_104434</name>
</gene>
<accession>A0A1G8EIN0</accession>